<keyword evidence="4 6" id="KW-0732">Signal</keyword>
<evidence type="ECO:0000256" key="6">
    <source>
        <dbReference type="SAM" id="SignalP"/>
    </source>
</evidence>
<feature type="signal peptide" evidence="6">
    <location>
        <begin position="1"/>
        <end position="22"/>
    </location>
</feature>
<keyword evidence="5" id="KW-0653">Protein transport</keyword>
<evidence type="ECO:0000256" key="4">
    <source>
        <dbReference type="ARBA" id="ARBA00022729"/>
    </source>
</evidence>
<accession>A0A125P8V2</accession>
<keyword evidence="5" id="KW-0571">Peptide transport</keyword>
<evidence type="ECO:0000313" key="9">
    <source>
        <dbReference type="EMBL" id="MES5150550.1"/>
    </source>
</evidence>
<feature type="domain" description="Solute-binding protein family 5" evidence="7">
    <location>
        <begin position="77"/>
        <end position="462"/>
    </location>
</feature>
<dbReference type="InterPro" id="IPR000914">
    <property type="entry name" value="SBP_5_dom"/>
</dbReference>
<dbReference type="Gene3D" id="3.40.190.10">
    <property type="entry name" value="Periplasmic binding protein-like II"/>
    <property type="match status" value="1"/>
</dbReference>
<dbReference type="RefSeq" id="WP_005721668.1">
    <property type="nucleotide sequence ID" value="NZ_AP025162.1"/>
</dbReference>
<dbReference type="InterPro" id="IPR039424">
    <property type="entry name" value="SBP_5"/>
</dbReference>
<name>A0A125P8V2_9LACO</name>
<dbReference type="FunFam" id="3.10.105.10:FF:000001">
    <property type="entry name" value="Oligopeptide ABC transporter, oligopeptide-binding protein"/>
    <property type="match status" value="1"/>
</dbReference>
<dbReference type="AlphaFoldDB" id="A0A125P8V2"/>
<dbReference type="CDD" id="cd08504">
    <property type="entry name" value="PBP2_OppA"/>
    <property type="match status" value="1"/>
</dbReference>
<comment type="caution">
    <text evidence="8">The sequence shown here is derived from an EMBL/GenBank/DDBJ whole genome shotgun (WGS) entry which is preliminary data.</text>
</comment>
<keyword evidence="3" id="KW-0813">Transport</keyword>
<dbReference type="PANTHER" id="PTHR30290">
    <property type="entry name" value="PERIPLASMIC BINDING COMPONENT OF ABC TRANSPORTER"/>
    <property type="match status" value="1"/>
</dbReference>
<dbReference type="PIRSF" id="PIRSF002741">
    <property type="entry name" value="MppA"/>
    <property type="match status" value="1"/>
</dbReference>
<evidence type="ECO:0000313" key="11">
    <source>
        <dbReference type="Proteomes" id="UP000067598"/>
    </source>
</evidence>
<dbReference type="GO" id="GO:0043190">
    <property type="term" value="C:ATP-binding cassette (ABC) transporter complex"/>
    <property type="evidence" value="ECO:0007669"/>
    <property type="project" value="InterPro"/>
</dbReference>
<feature type="chain" id="PRO_5044548075" evidence="6">
    <location>
        <begin position="23"/>
        <end position="542"/>
    </location>
</feature>
<dbReference type="PROSITE" id="PS51257">
    <property type="entry name" value="PROKAR_LIPOPROTEIN"/>
    <property type="match status" value="1"/>
</dbReference>
<dbReference type="Gene3D" id="3.90.76.10">
    <property type="entry name" value="Dipeptide-binding Protein, Domain 1"/>
    <property type="match status" value="1"/>
</dbReference>
<evidence type="ECO:0000259" key="7">
    <source>
        <dbReference type="Pfam" id="PF00496"/>
    </source>
</evidence>
<evidence type="ECO:0000313" key="8">
    <source>
        <dbReference type="EMBL" id="KWU04266.1"/>
    </source>
</evidence>
<dbReference type="Proteomes" id="UP000067598">
    <property type="component" value="Unassembled WGS sequence"/>
</dbReference>
<evidence type="ECO:0000256" key="3">
    <source>
        <dbReference type="ARBA" id="ARBA00022448"/>
    </source>
</evidence>
<dbReference type="InterPro" id="IPR030678">
    <property type="entry name" value="Peptide/Ni-bd"/>
</dbReference>
<evidence type="ECO:0000313" key="13">
    <source>
        <dbReference type="Proteomes" id="UP001434419"/>
    </source>
</evidence>
<reference evidence="9" key="3">
    <citation type="submission" date="2024-06" db="EMBL/GenBank/DDBJ databases">
        <title>Vaginal Lactobacillus fatty acid response mechanisms reveal a metabolite-targeted strategy for bacterial vaginosis treatment.</title>
        <authorList>
            <person name="Zhu M."/>
            <person name="Blainey P.C."/>
            <person name="Bloom S.M."/>
            <person name="Kwon D.S."/>
        </authorList>
    </citation>
    <scope>NUCLEOTIDE SEQUENCE</scope>
    <source>
        <strain evidence="9">194_F1_1</strain>
    </source>
</reference>
<dbReference type="EMBL" id="JBETVU010000012">
    <property type="protein sequence ID" value="MES5150550.1"/>
    <property type="molecule type" value="Genomic_DNA"/>
</dbReference>
<evidence type="ECO:0000256" key="1">
    <source>
        <dbReference type="ARBA" id="ARBA00004193"/>
    </source>
</evidence>
<dbReference type="GO" id="GO:0030288">
    <property type="term" value="C:outer membrane-bounded periplasmic space"/>
    <property type="evidence" value="ECO:0007669"/>
    <property type="project" value="UniProtKB-ARBA"/>
</dbReference>
<evidence type="ECO:0000256" key="5">
    <source>
        <dbReference type="ARBA" id="ARBA00022856"/>
    </source>
</evidence>
<dbReference type="InterPro" id="IPR023765">
    <property type="entry name" value="SBP_5_CS"/>
</dbReference>
<dbReference type="Pfam" id="PF00496">
    <property type="entry name" value="SBP_bac_5"/>
    <property type="match status" value="1"/>
</dbReference>
<proteinExistence type="inferred from homology"/>
<reference evidence="8 11" key="1">
    <citation type="journal article" date="2016" name="Microbiology (Mosc.)">
        <title>Comparison of Lactobacillus crispatus isolates from Lactobacillus-dominated vaginal microbiomes with isolates from microbiomes containing bacterial vaginosis-associated bacteria.</title>
        <authorList>
            <person name="Abdelmaksoud A.A."/>
            <person name="Koparde V.N."/>
            <person name="Sheth N.U."/>
            <person name="Serrano M.G."/>
            <person name="Glascock A.L."/>
            <person name="Fettweis J.M."/>
            <person name="Strauss Iii J.F."/>
            <person name="Buck G.A."/>
            <person name="Jefferson K.K."/>
        </authorList>
    </citation>
    <scope>NUCLEOTIDE SEQUENCE [LARGE SCALE GENOMIC DNA]</scope>
    <source>
        <strain evidence="8 11">VMC3</strain>
    </source>
</reference>
<dbReference type="Gene3D" id="3.10.105.10">
    <property type="entry name" value="Dipeptide-binding Protein, Domain 3"/>
    <property type="match status" value="1"/>
</dbReference>
<protein>
    <submittedName>
        <fullName evidence="8">Peptide ABC transporter substrate-binding protein</fullName>
    </submittedName>
</protein>
<organism evidence="8 11">
    <name type="scientific">Lactobacillus crispatus</name>
    <dbReference type="NCBI Taxonomy" id="47770"/>
    <lineage>
        <taxon>Bacteria</taxon>
        <taxon>Bacillati</taxon>
        <taxon>Bacillota</taxon>
        <taxon>Bacilli</taxon>
        <taxon>Lactobacillales</taxon>
        <taxon>Lactobacillaceae</taxon>
        <taxon>Lactobacillus</taxon>
    </lineage>
</organism>
<dbReference type="EMBL" id="LJGP01000010">
    <property type="protein sequence ID" value="KWU04266.1"/>
    <property type="molecule type" value="Genomic_DNA"/>
</dbReference>
<dbReference type="FunFam" id="3.90.76.10:FF:000001">
    <property type="entry name" value="Oligopeptide ABC transporter substrate-binding protein"/>
    <property type="match status" value="1"/>
</dbReference>
<comment type="subcellular location">
    <subcellularLocation>
        <location evidence="1">Cell membrane</location>
        <topology evidence="1">Lipid-anchor</topology>
    </subcellularLocation>
</comment>
<dbReference type="PANTHER" id="PTHR30290:SF10">
    <property type="entry name" value="PERIPLASMIC OLIGOPEPTIDE-BINDING PROTEIN-RELATED"/>
    <property type="match status" value="1"/>
</dbReference>
<dbReference type="Proteomes" id="UP000289808">
    <property type="component" value="Unassembled WGS sequence"/>
</dbReference>
<keyword evidence="13" id="KW-1185">Reference proteome</keyword>
<comment type="similarity">
    <text evidence="2">Belongs to the bacterial solute-binding protein 5 family.</text>
</comment>
<reference evidence="10 12" key="2">
    <citation type="submission" date="2019-01" db="EMBL/GenBank/DDBJ databases">
        <title>The genome sequence of Lactobacillus crispatus L49.</title>
        <authorList>
            <person name="Zhong J."/>
            <person name="Zhang J."/>
        </authorList>
    </citation>
    <scope>NUCLEOTIDE SEQUENCE [LARGE SCALE GENOMIC DNA]</scope>
    <source>
        <strain evidence="10 12">L49</strain>
    </source>
</reference>
<evidence type="ECO:0000256" key="2">
    <source>
        <dbReference type="ARBA" id="ARBA00005695"/>
    </source>
</evidence>
<sequence length="542" mass="60576">MKKWKKYFSASLLTVVSAATLAACSNKSSSSGTKQTLNWMTKSELQTLDLSKVTDATSLDQINNSMEGLYRLGKNSKVENALATKTEVSKDGKVWHFTLRKNAKWSNGDPVTAKDFVYSWRRTVDPKTASQYAYLFSGVKNADDVVAGKKKVETLGVKADDNQHLTVTLDRRIPYFKLLMGFGVFFPQNEHAVEKYGKNYGTSSKTMVYNGPFVSKGWTGSNLSWKLVKNKDYWDKGKVKLSKINYSVQKTPSTDYNLYQSGKLDVALLAPQATKQLKNQSGYTIRPASSTQYLQLNEKNKLFQNTDFRRALSLSVNRKALASAVGGANKPVTTFSPNSMTEVNGKDYTELVKTAETDKLMTYNPTLAKSYWKKAQKALGQSKVNFTLLTYDDDDAKKAGEYLQSTIESNLKGVNVRVNSLPKKTALVRGQNGNFDALLMGWQADFTDPISFLDLNTSNASYNWGKWANKEYDKYVAASKTTGNENTRFEDLAKAERVLLTEQGVVPLYQPAEAWMVRPTVKGVVYNGAGANYNFKYAYVEK</sequence>
<evidence type="ECO:0000313" key="12">
    <source>
        <dbReference type="Proteomes" id="UP000289808"/>
    </source>
</evidence>
<evidence type="ECO:0000313" key="10">
    <source>
        <dbReference type="EMBL" id="RXF56903.1"/>
    </source>
</evidence>
<dbReference type="GO" id="GO:0015833">
    <property type="term" value="P:peptide transport"/>
    <property type="evidence" value="ECO:0007669"/>
    <property type="project" value="UniProtKB-KW"/>
</dbReference>
<dbReference type="GO" id="GO:1904680">
    <property type="term" value="F:peptide transmembrane transporter activity"/>
    <property type="evidence" value="ECO:0007669"/>
    <property type="project" value="TreeGrafter"/>
</dbReference>
<dbReference type="PROSITE" id="PS01040">
    <property type="entry name" value="SBP_BACTERIAL_5"/>
    <property type="match status" value="1"/>
</dbReference>
<dbReference type="PATRIC" id="fig|47770.28.peg.86"/>
<dbReference type="SUPFAM" id="SSF53850">
    <property type="entry name" value="Periplasmic binding protein-like II"/>
    <property type="match status" value="1"/>
</dbReference>
<dbReference type="Proteomes" id="UP001434419">
    <property type="component" value="Unassembled WGS sequence"/>
</dbReference>
<gene>
    <name evidence="9" type="ORF">ABVC42_11730</name>
    <name evidence="8" type="ORF">AEL95_03360</name>
    <name evidence="10" type="ORF">ERD32_09650</name>
</gene>
<dbReference type="EMBL" id="SCLX01000071">
    <property type="protein sequence ID" value="RXF56903.1"/>
    <property type="molecule type" value="Genomic_DNA"/>
</dbReference>